<evidence type="ECO:0000256" key="1">
    <source>
        <dbReference type="SAM" id="MobiDB-lite"/>
    </source>
</evidence>
<name>A0A916ZEH6_9BACL</name>
<evidence type="ECO:0000313" key="2">
    <source>
        <dbReference type="EMBL" id="GGD90120.1"/>
    </source>
</evidence>
<protein>
    <submittedName>
        <fullName evidence="2">Uncharacterized protein</fullName>
    </submittedName>
</protein>
<keyword evidence="3" id="KW-1185">Reference proteome</keyword>
<feature type="region of interest" description="Disordered" evidence="1">
    <location>
        <begin position="45"/>
        <end position="85"/>
    </location>
</feature>
<reference evidence="2" key="1">
    <citation type="journal article" date="2014" name="Int. J. Syst. Evol. Microbiol.">
        <title>Complete genome sequence of Corynebacterium casei LMG S-19264T (=DSM 44701T), isolated from a smear-ripened cheese.</title>
        <authorList>
            <consortium name="US DOE Joint Genome Institute (JGI-PGF)"/>
            <person name="Walter F."/>
            <person name="Albersmeier A."/>
            <person name="Kalinowski J."/>
            <person name="Ruckert C."/>
        </authorList>
    </citation>
    <scope>NUCLEOTIDE SEQUENCE</scope>
    <source>
        <strain evidence="2">CGMCC 1.15178</strain>
    </source>
</reference>
<sequence>MGIDHLAQAAGVSYNRAVNDLRYMVRARLLLNVYVDQGNRQVITQRVQEPWDDEPIPSNPQNGQGDDPPLPPVPGGQQGAPADPAPRLPVAVHCAGCGAVSTILPDEIKYCEFCGNILPRSG</sequence>
<comment type="caution">
    <text evidence="2">The sequence shown here is derived from an EMBL/GenBank/DDBJ whole genome shotgun (WGS) entry which is preliminary data.</text>
</comment>
<evidence type="ECO:0000313" key="3">
    <source>
        <dbReference type="Proteomes" id="UP000612456"/>
    </source>
</evidence>
<reference evidence="2" key="2">
    <citation type="submission" date="2020-09" db="EMBL/GenBank/DDBJ databases">
        <authorList>
            <person name="Sun Q."/>
            <person name="Zhou Y."/>
        </authorList>
    </citation>
    <scope>NUCLEOTIDE SEQUENCE</scope>
    <source>
        <strain evidence="2">CGMCC 1.15178</strain>
    </source>
</reference>
<accession>A0A916ZEH6</accession>
<dbReference type="Proteomes" id="UP000612456">
    <property type="component" value="Unassembled WGS sequence"/>
</dbReference>
<dbReference type="EMBL" id="BMHP01000005">
    <property type="protein sequence ID" value="GGD90120.1"/>
    <property type="molecule type" value="Genomic_DNA"/>
</dbReference>
<proteinExistence type="predicted"/>
<organism evidence="2 3">
    <name type="scientific">Paenibacillus nasutitermitis</name>
    <dbReference type="NCBI Taxonomy" id="1652958"/>
    <lineage>
        <taxon>Bacteria</taxon>
        <taxon>Bacillati</taxon>
        <taxon>Bacillota</taxon>
        <taxon>Bacilli</taxon>
        <taxon>Bacillales</taxon>
        <taxon>Paenibacillaceae</taxon>
        <taxon>Paenibacillus</taxon>
    </lineage>
</organism>
<gene>
    <name evidence="2" type="ORF">GCM10010911_55960</name>
</gene>
<dbReference type="AlphaFoldDB" id="A0A916ZEH6"/>